<name>W2PC91_PHYN3</name>
<dbReference type="VEuPathDB" id="FungiDB:PPTG_19983"/>
<evidence type="ECO:0000313" key="2">
    <source>
        <dbReference type="EMBL" id="ETM97818.1"/>
    </source>
</evidence>
<dbReference type="GeneID" id="20188661"/>
<dbReference type="EMBL" id="KI669811">
    <property type="protein sequence ID" value="ETM97818.1"/>
    <property type="molecule type" value="Genomic_DNA"/>
</dbReference>
<reference evidence="3" key="1">
    <citation type="submission" date="2011-12" db="EMBL/GenBank/DDBJ databases">
        <authorList>
            <consortium name="The Broad Institute Genome Sequencing Platform"/>
            <person name="Russ C."/>
            <person name="Tyler B."/>
            <person name="Panabieres F."/>
            <person name="Shan W."/>
            <person name="Tripathy S."/>
            <person name="Grunwald N."/>
            <person name="Machado M."/>
            <person name="Young S.K."/>
            <person name="Zeng Q."/>
            <person name="Gargeya S."/>
            <person name="Fitzgerald M."/>
            <person name="Haas B."/>
            <person name="Abouelleil A."/>
            <person name="Alvarado L."/>
            <person name="Arachchi H.M."/>
            <person name="Berlin A."/>
            <person name="Chapman S.B."/>
            <person name="Gearin G."/>
            <person name="Goldberg J."/>
            <person name="Griggs A."/>
            <person name="Gujja S."/>
            <person name="Hansen M."/>
            <person name="Heiman D."/>
            <person name="Howarth C."/>
            <person name="Larimer J."/>
            <person name="Lui A."/>
            <person name="MacDonald P.J.P."/>
            <person name="McCowen C."/>
            <person name="Montmayeur A."/>
            <person name="Murphy C."/>
            <person name="Neiman D."/>
            <person name="Pearson M."/>
            <person name="Priest M."/>
            <person name="Roberts A."/>
            <person name="Saif S."/>
            <person name="Shea T."/>
            <person name="Sisk P."/>
            <person name="Stolte C."/>
            <person name="Sykes S."/>
            <person name="Wortman J."/>
            <person name="Nusbaum C."/>
            <person name="Birren B."/>
        </authorList>
    </citation>
    <scope>NUCLEOTIDE SEQUENCE [LARGE SCALE GENOMIC DNA]</scope>
    <source>
        <strain evidence="3">INRA-310</strain>
    </source>
</reference>
<sequence length="145" mass="15657">MFCCPVEPGSGASPQTHVTDKLEAVCQPSIGQAPAGSICSVHFEIRSLELTSVGSSCDSIHDAVVSTLERVFSPRARAAPVDNPWRGHHRQCCHATWRDCDADTQSPGLRWPPARQDRQTCDAHGAERQSRSTEPGGSIVGRRPS</sequence>
<dbReference type="RefSeq" id="XP_008916884.1">
    <property type="nucleotide sequence ID" value="XM_008918636.1"/>
</dbReference>
<feature type="region of interest" description="Disordered" evidence="1">
    <location>
        <begin position="102"/>
        <end position="145"/>
    </location>
</feature>
<gene>
    <name evidence="2" type="ORF">PPTG_19983</name>
</gene>
<proteinExistence type="predicted"/>
<evidence type="ECO:0000256" key="1">
    <source>
        <dbReference type="SAM" id="MobiDB-lite"/>
    </source>
</evidence>
<reference evidence="2 3" key="2">
    <citation type="submission" date="2013-11" db="EMBL/GenBank/DDBJ databases">
        <title>The Genome Sequence of Phytophthora parasitica INRA-310.</title>
        <authorList>
            <consortium name="The Broad Institute Genomics Platform"/>
            <person name="Russ C."/>
            <person name="Tyler B."/>
            <person name="Panabieres F."/>
            <person name="Shan W."/>
            <person name="Tripathy S."/>
            <person name="Grunwald N."/>
            <person name="Machado M."/>
            <person name="Johnson C.S."/>
            <person name="Arredondo F."/>
            <person name="Hong C."/>
            <person name="Coffey M."/>
            <person name="Young S.K."/>
            <person name="Zeng Q."/>
            <person name="Gargeya S."/>
            <person name="Fitzgerald M."/>
            <person name="Abouelleil A."/>
            <person name="Alvarado L."/>
            <person name="Chapman S.B."/>
            <person name="Gainer-Dewar J."/>
            <person name="Goldberg J."/>
            <person name="Griggs A."/>
            <person name="Gujja S."/>
            <person name="Hansen M."/>
            <person name="Howarth C."/>
            <person name="Imamovic A."/>
            <person name="Ireland A."/>
            <person name="Larimer J."/>
            <person name="McCowan C."/>
            <person name="Murphy C."/>
            <person name="Pearson M."/>
            <person name="Poon T.W."/>
            <person name="Priest M."/>
            <person name="Roberts A."/>
            <person name="Saif S."/>
            <person name="Shea T."/>
            <person name="Sykes S."/>
            <person name="Wortman J."/>
            <person name="Nusbaum C."/>
            <person name="Birren B."/>
        </authorList>
    </citation>
    <scope>NUCLEOTIDE SEQUENCE [LARGE SCALE GENOMIC DNA]</scope>
    <source>
        <strain evidence="2 3">INRA-310</strain>
    </source>
</reference>
<protein>
    <submittedName>
        <fullName evidence="2">Uncharacterized protein</fullName>
    </submittedName>
</protein>
<feature type="compositionally biased region" description="Basic and acidic residues" evidence="1">
    <location>
        <begin position="115"/>
        <end position="131"/>
    </location>
</feature>
<accession>W2PC91</accession>
<dbReference type="Proteomes" id="UP000018817">
    <property type="component" value="Unassembled WGS sequence"/>
</dbReference>
<dbReference type="AlphaFoldDB" id="W2PC91"/>
<organism evidence="2 3">
    <name type="scientific">Phytophthora nicotianae (strain INRA-310)</name>
    <name type="common">Phytophthora parasitica</name>
    <dbReference type="NCBI Taxonomy" id="761204"/>
    <lineage>
        <taxon>Eukaryota</taxon>
        <taxon>Sar</taxon>
        <taxon>Stramenopiles</taxon>
        <taxon>Oomycota</taxon>
        <taxon>Peronosporomycetes</taxon>
        <taxon>Peronosporales</taxon>
        <taxon>Peronosporaceae</taxon>
        <taxon>Phytophthora</taxon>
    </lineage>
</organism>
<evidence type="ECO:0000313" key="3">
    <source>
        <dbReference type="Proteomes" id="UP000018817"/>
    </source>
</evidence>